<dbReference type="CDD" id="cd13854">
    <property type="entry name" value="CuRO_1_MaLCC_like"/>
    <property type="match status" value="1"/>
</dbReference>
<dbReference type="Pfam" id="PF00394">
    <property type="entry name" value="Cu-oxidase"/>
    <property type="match status" value="1"/>
</dbReference>
<evidence type="ECO:0000313" key="10">
    <source>
        <dbReference type="Proteomes" id="UP000800041"/>
    </source>
</evidence>
<feature type="domain" description="Plastocyanin-like" evidence="6">
    <location>
        <begin position="606"/>
        <end position="740"/>
    </location>
</feature>
<dbReference type="InterPro" id="IPR002355">
    <property type="entry name" value="Cu_oxidase_Cu_BS"/>
</dbReference>
<dbReference type="PANTHER" id="PTHR11709">
    <property type="entry name" value="MULTI-COPPER OXIDASE"/>
    <property type="match status" value="1"/>
</dbReference>
<feature type="region of interest" description="Disordered" evidence="5">
    <location>
        <begin position="66"/>
        <end position="130"/>
    </location>
</feature>
<evidence type="ECO:0000259" key="7">
    <source>
        <dbReference type="Pfam" id="PF07731"/>
    </source>
</evidence>
<organism evidence="9 10">
    <name type="scientific">Aulographum hederae CBS 113979</name>
    <dbReference type="NCBI Taxonomy" id="1176131"/>
    <lineage>
        <taxon>Eukaryota</taxon>
        <taxon>Fungi</taxon>
        <taxon>Dikarya</taxon>
        <taxon>Ascomycota</taxon>
        <taxon>Pezizomycotina</taxon>
        <taxon>Dothideomycetes</taxon>
        <taxon>Pleosporomycetidae</taxon>
        <taxon>Aulographales</taxon>
        <taxon>Aulographaceae</taxon>
    </lineage>
</organism>
<dbReference type="Pfam" id="PF07732">
    <property type="entry name" value="Cu-oxidase_3"/>
    <property type="match status" value="1"/>
</dbReference>
<protein>
    <submittedName>
        <fullName evidence="9">Multicopper oxidase</fullName>
    </submittedName>
</protein>
<sequence>MALLPRYLNATSLLTGVGTASSSGIASGVSSYPSPYSNTSVPHFPTLSAPSDETETVTNIVVSTVNVIPMPSPPGGSTGGEGGSGGEGGTSEGGEGGSGGSGEGEGEGSEESPETTPEATNVPPKPTSGYFPGTVTDLVYQTITSEEYVYPSTLTPGEIDYSITVDIRPSQHSYGGPAASSYHGPAFVPPGASLVPGIPQHDSNGDSYWGMPDAPHLPPFVSAPGSPYPPWGFQHKPKPGHGGHHHGGHVGHGGHGGHGGHPHYPHPSYPSYSSSPAETSTYGIPPSPTKSNAPGVSSFPAGSSGPDASSVPGTMTSPGGSSASGEFSAPGDSSAPGASSSGPFFPTGGNSSVVGPTGSGSPGTISSLISTGVSSGTGASSSVPFPGGNSSAVGPTGSGISSLISTGVSSGPGASSSVPYPVGNSSAVGPTGSISLGTSYSLFPTGVSSSSTASAAQPSSSGNSSTGIPDTGVTRYYDFTVSYMKCAPDGVERDCIVVNNAFPGPLIEANWGDMIEVKVTNLLDDEGTAIHWHGILQAKTPYFDGVPSISMCPISPGKTFTYRFQADLYGSSWYHSHYSAQYAGGALGPMIIYGPKHADYDIDMGPVMLSDWYHDAYFGLVNQTMNAPPPGRPMGSNNNLINGKMNYPCANTTRTCTPNAGVSKFQFQSGKKHLLRLINTSADAMQKFSIDNHTMTVIANDFIPVVPYSTNVVTLSVGQRADVIVEADGNPTGAYWMRAFLGAGQAACSGTDGISPGAVAAVYYEFSNTTAVPDTTTDATDAQLFYCGNDPLDITEPLEPLAIGNAATTKRIDITLGNNGTNFLWYMSNSSFRADYNRALLDDAANSVYDYEPEWNVYNFGSNSSVRLVLYNHFPFSAHPMHLHGHNFYVLSEGFGEWNGSITQARNPIRRDVATLLKAQDFDVPSYMVIQFDQDNPGIWPFHCHLAWHVSSGLYINILERPDDIMVDDTIPSSIGDTCTDWAAWSSNNYVNQIDSGL</sequence>
<keyword evidence="10" id="KW-1185">Reference proteome</keyword>
<dbReference type="InterPro" id="IPR033138">
    <property type="entry name" value="Cu_oxidase_CS"/>
</dbReference>
<feature type="domain" description="Plastocyanin-like" evidence="7">
    <location>
        <begin position="842"/>
        <end position="963"/>
    </location>
</feature>
<evidence type="ECO:0000256" key="2">
    <source>
        <dbReference type="ARBA" id="ARBA00022723"/>
    </source>
</evidence>
<evidence type="ECO:0000256" key="4">
    <source>
        <dbReference type="ARBA" id="ARBA00023008"/>
    </source>
</evidence>
<dbReference type="InterPro" id="IPR011706">
    <property type="entry name" value="Cu-oxidase_C"/>
</dbReference>
<dbReference type="SUPFAM" id="SSF49503">
    <property type="entry name" value="Cupredoxins"/>
    <property type="match status" value="3"/>
</dbReference>
<dbReference type="InterPro" id="IPR008972">
    <property type="entry name" value="Cupredoxin"/>
</dbReference>
<feature type="compositionally biased region" description="Low complexity" evidence="5">
    <location>
        <begin position="362"/>
        <end position="383"/>
    </location>
</feature>
<dbReference type="PANTHER" id="PTHR11709:SF145">
    <property type="entry name" value="LCC1"/>
    <property type="match status" value="1"/>
</dbReference>
<feature type="domain" description="Plastocyanin-like" evidence="8">
    <location>
        <begin position="481"/>
        <end position="596"/>
    </location>
</feature>
<dbReference type="PROSITE" id="PS00079">
    <property type="entry name" value="MULTICOPPER_OXIDASE1"/>
    <property type="match status" value="1"/>
</dbReference>
<evidence type="ECO:0000256" key="3">
    <source>
        <dbReference type="ARBA" id="ARBA00023002"/>
    </source>
</evidence>
<dbReference type="InterPro" id="IPR011707">
    <property type="entry name" value="Cu-oxidase-like_N"/>
</dbReference>
<feature type="compositionally biased region" description="Polar residues" evidence="5">
    <location>
        <begin position="311"/>
        <end position="325"/>
    </location>
</feature>
<dbReference type="OrthoDB" id="2121828at2759"/>
<proteinExistence type="inferred from homology"/>
<dbReference type="GO" id="GO:0016491">
    <property type="term" value="F:oxidoreductase activity"/>
    <property type="evidence" value="ECO:0007669"/>
    <property type="project" value="UniProtKB-KW"/>
</dbReference>
<evidence type="ECO:0000259" key="6">
    <source>
        <dbReference type="Pfam" id="PF00394"/>
    </source>
</evidence>
<dbReference type="PROSITE" id="PS00080">
    <property type="entry name" value="MULTICOPPER_OXIDASE2"/>
    <property type="match status" value="1"/>
</dbReference>
<dbReference type="AlphaFoldDB" id="A0A6G1GKD3"/>
<feature type="compositionally biased region" description="Acidic residues" evidence="5">
    <location>
        <begin position="104"/>
        <end position="113"/>
    </location>
</feature>
<comment type="similarity">
    <text evidence="1">Belongs to the multicopper oxidase family.</text>
</comment>
<dbReference type="CDD" id="cd13880">
    <property type="entry name" value="CuRO_2_MaLCC_like"/>
    <property type="match status" value="1"/>
</dbReference>
<dbReference type="FunFam" id="2.60.40.420:FF:000021">
    <property type="entry name" value="Extracellular dihydrogeodin oxidase/laccase"/>
    <property type="match status" value="1"/>
</dbReference>
<accession>A0A6G1GKD3</accession>
<dbReference type="InterPro" id="IPR045087">
    <property type="entry name" value="Cu-oxidase_fam"/>
</dbReference>
<dbReference type="EMBL" id="ML977206">
    <property type="protein sequence ID" value="KAF1981178.1"/>
    <property type="molecule type" value="Genomic_DNA"/>
</dbReference>
<keyword evidence="3" id="KW-0560">Oxidoreductase</keyword>
<evidence type="ECO:0000256" key="5">
    <source>
        <dbReference type="SAM" id="MobiDB-lite"/>
    </source>
</evidence>
<dbReference type="Proteomes" id="UP000800041">
    <property type="component" value="Unassembled WGS sequence"/>
</dbReference>
<keyword evidence="4" id="KW-0186">Copper</keyword>
<evidence type="ECO:0000313" key="9">
    <source>
        <dbReference type="EMBL" id="KAF1981178.1"/>
    </source>
</evidence>
<evidence type="ECO:0000256" key="1">
    <source>
        <dbReference type="ARBA" id="ARBA00010609"/>
    </source>
</evidence>
<reference evidence="9" key="1">
    <citation type="journal article" date="2020" name="Stud. Mycol.">
        <title>101 Dothideomycetes genomes: a test case for predicting lifestyles and emergence of pathogens.</title>
        <authorList>
            <person name="Haridas S."/>
            <person name="Albert R."/>
            <person name="Binder M."/>
            <person name="Bloem J."/>
            <person name="Labutti K."/>
            <person name="Salamov A."/>
            <person name="Andreopoulos B."/>
            <person name="Baker S."/>
            <person name="Barry K."/>
            <person name="Bills G."/>
            <person name="Bluhm B."/>
            <person name="Cannon C."/>
            <person name="Castanera R."/>
            <person name="Culley D."/>
            <person name="Daum C."/>
            <person name="Ezra D."/>
            <person name="Gonzalez J."/>
            <person name="Henrissat B."/>
            <person name="Kuo A."/>
            <person name="Liang C."/>
            <person name="Lipzen A."/>
            <person name="Lutzoni F."/>
            <person name="Magnuson J."/>
            <person name="Mondo S."/>
            <person name="Nolan M."/>
            <person name="Ohm R."/>
            <person name="Pangilinan J."/>
            <person name="Park H.-J."/>
            <person name="Ramirez L."/>
            <person name="Alfaro M."/>
            <person name="Sun H."/>
            <person name="Tritt A."/>
            <person name="Yoshinaga Y."/>
            <person name="Zwiers L.-H."/>
            <person name="Turgeon B."/>
            <person name="Goodwin S."/>
            <person name="Spatafora J."/>
            <person name="Crous P."/>
            <person name="Grigoriev I."/>
        </authorList>
    </citation>
    <scope>NUCLEOTIDE SEQUENCE</scope>
    <source>
        <strain evidence="9">CBS 113979</strain>
    </source>
</reference>
<feature type="compositionally biased region" description="Gly residues" evidence="5">
    <location>
        <begin position="76"/>
        <end position="103"/>
    </location>
</feature>
<name>A0A6G1GKD3_9PEZI</name>
<gene>
    <name evidence="9" type="ORF">K402DRAFT_398801</name>
</gene>
<keyword evidence="2" id="KW-0479">Metal-binding</keyword>
<evidence type="ECO:0000259" key="8">
    <source>
        <dbReference type="Pfam" id="PF07732"/>
    </source>
</evidence>
<feature type="compositionally biased region" description="Low complexity" evidence="5">
    <location>
        <begin position="327"/>
        <end position="356"/>
    </location>
</feature>
<dbReference type="InterPro" id="IPR001117">
    <property type="entry name" value="Cu-oxidase_2nd"/>
</dbReference>
<dbReference type="CDD" id="cd13901">
    <property type="entry name" value="CuRO_3_MaLCC_like"/>
    <property type="match status" value="1"/>
</dbReference>
<dbReference type="GO" id="GO:0005507">
    <property type="term" value="F:copper ion binding"/>
    <property type="evidence" value="ECO:0007669"/>
    <property type="project" value="InterPro"/>
</dbReference>
<dbReference type="Gene3D" id="2.60.40.420">
    <property type="entry name" value="Cupredoxins - blue copper proteins"/>
    <property type="match status" value="3"/>
</dbReference>
<feature type="compositionally biased region" description="Basic residues" evidence="5">
    <location>
        <begin position="235"/>
        <end position="249"/>
    </location>
</feature>
<feature type="region of interest" description="Disordered" evidence="5">
    <location>
        <begin position="221"/>
        <end position="396"/>
    </location>
</feature>
<dbReference type="Pfam" id="PF07731">
    <property type="entry name" value="Cu-oxidase_2"/>
    <property type="match status" value="1"/>
</dbReference>